<dbReference type="RefSeq" id="WP_072317332.1">
    <property type="nucleotide sequence ID" value="NZ_FPJE01000010.1"/>
</dbReference>
<name>A0A1K1PXQ7_9FLAO</name>
<dbReference type="SUPFAM" id="SSF48208">
    <property type="entry name" value="Six-hairpin glycosidases"/>
    <property type="match status" value="1"/>
</dbReference>
<dbReference type="InterPro" id="IPR013780">
    <property type="entry name" value="Glyco_hydro_b"/>
</dbReference>
<dbReference type="AlphaFoldDB" id="A0A1K1PXQ7"/>
<feature type="domain" description="DUF5703" evidence="1">
    <location>
        <begin position="29"/>
        <end position="311"/>
    </location>
</feature>
<evidence type="ECO:0000313" key="3">
    <source>
        <dbReference type="Proteomes" id="UP000182248"/>
    </source>
</evidence>
<keyword evidence="3" id="KW-1185">Reference proteome</keyword>
<evidence type="ECO:0000259" key="1">
    <source>
        <dbReference type="Pfam" id="PF18961"/>
    </source>
</evidence>
<dbReference type="GO" id="GO:0005975">
    <property type="term" value="P:carbohydrate metabolic process"/>
    <property type="evidence" value="ECO:0007669"/>
    <property type="project" value="InterPro"/>
</dbReference>
<dbReference type="Gene3D" id="1.50.10.10">
    <property type="match status" value="1"/>
</dbReference>
<organism evidence="2 3">
    <name type="scientific">Sinomicrobium oceani</name>
    <dbReference type="NCBI Taxonomy" id="1150368"/>
    <lineage>
        <taxon>Bacteria</taxon>
        <taxon>Pseudomonadati</taxon>
        <taxon>Bacteroidota</taxon>
        <taxon>Flavobacteriia</taxon>
        <taxon>Flavobacteriales</taxon>
        <taxon>Flavobacteriaceae</taxon>
        <taxon>Sinomicrobium</taxon>
    </lineage>
</organism>
<protein>
    <recommendedName>
        <fullName evidence="1">DUF5703 domain-containing protein</fullName>
    </recommendedName>
</protein>
<dbReference type="Proteomes" id="UP000182248">
    <property type="component" value="Unassembled WGS sequence"/>
</dbReference>
<dbReference type="InterPro" id="IPR043757">
    <property type="entry name" value="DUF5703_N"/>
</dbReference>
<gene>
    <name evidence="2" type="ORF">SAMN02927921_02114</name>
</gene>
<proteinExistence type="predicted"/>
<dbReference type="EMBL" id="FPJE01000010">
    <property type="protein sequence ID" value="SFW52227.1"/>
    <property type="molecule type" value="Genomic_DNA"/>
</dbReference>
<dbReference type="InterPro" id="IPR012341">
    <property type="entry name" value="6hp_glycosidase-like_sf"/>
</dbReference>
<dbReference type="OrthoDB" id="101302at2"/>
<dbReference type="STRING" id="1150368.SAMN02927921_02114"/>
<dbReference type="Pfam" id="PF18961">
    <property type="entry name" value="DUF5703_N"/>
    <property type="match status" value="1"/>
</dbReference>
<sequence>MKQTAHIFLFLFTALLWGQAPVLEDYNPVWTVQSSNASESMPLGGGDIGLNVWVENDALYFYISRSGTFDEHNTLLKQGRVKIELDPNPFDENFRQELLLKDGYMEISGKDTRITLWADVFAPVIHTDIQSKSPVSVSLFYENWRFRDREVKGKGNNANSYKWAPQGKIITYRDSVNFIGNNIRFYHRNRQKTVFDVAAQQQKLDTVKDQLYNPLAGLTFGGYIQAPGMVAADTVRGTYAETAFKGWKLQSPGPVKKQQVHLYLHTEQTEDTAIWEKGMKAQVADYQKEDYQKKEKRTIRWWNDYWQRSYIFTGNRRAGTRDSLWQAGRNYQLFRYMLGCNAYGEYPTKFNGGLFTVDPVYVDSTLPFTPDFRNWGGGTMTAQNQRLVYFPMLKSGDFDMMDAQLDFYRRLQKNAELRSEVYWGHAGASFTEQLENFGLPNPAEYGWKRPVGYDPGMQYNAWLEYQWDTVLEFCLMMLEKYRYNNENITSSIPFIISCVRFFDEHYQYLARQRGAKKLDQDGNLVLYPGSAAETYKMAYNASSTIAGLAVITRRLSGLPETMVSETDRRYIREVRERIPPLAFREIEGHKVLSPARVWERINNTEVPQLYPVYPWRLYGVGRPGLDTARNTWNYDPDAIKFRSAVGWKQDNIFTAVMGMTAEAMQFTLKKMADSGRRFPAFWGPGFDWVPDHNHGGSGMIGMQEMLLQTVGDTIYLFPAWPADKEVHFKLHAPQQTTVEAHWAEGKLKTLKVTPAERKKDVINLFGRPDIKE</sequence>
<dbReference type="Gene3D" id="2.60.40.1180">
    <property type="entry name" value="Golgi alpha-mannosidase II"/>
    <property type="match status" value="1"/>
</dbReference>
<dbReference type="InterPro" id="IPR008928">
    <property type="entry name" value="6-hairpin_glycosidase_sf"/>
</dbReference>
<accession>A0A1K1PXQ7</accession>
<reference evidence="2 3" key="1">
    <citation type="submission" date="2016-11" db="EMBL/GenBank/DDBJ databases">
        <authorList>
            <person name="Jaros S."/>
            <person name="Januszkiewicz K."/>
            <person name="Wedrychowicz H."/>
        </authorList>
    </citation>
    <scope>NUCLEOTIDE SEQUENCE [LARGE SCALE GENOMIC DNA]</scope>
    <source>
        <strain evidence="2 3">CGMCC 1.12145</strain>
    </source>
</reference>
<evidence type="ECO:0000313" key="2">
    <source>
        <dbReference type="EMBL" id="SFW52227.1"/>
    </source>
</evidence>